<dbReference type="InterPro" id="IPR019888">
    <property type="entry name" value="Tscrpt_reg_AsnC-like"/>
</dbReference>
<dbReference type="Gene3D" id="1.10.10.10">
    <property type="entry name" value="Winged helix-like DNA-binding domain superfamily/Winged helix DNA-binding domain"/>
    <property type="match status" value="1"/>
</dbReference>
<dbReference type="SUPFAM" id="SSF46785">
    <property type="entry name" value="Winged helix' DNA-binding domain"/>
    <property type="match status" value="1"/>
</dbReference>
<evidence type="ECO:0000313" key="6">
    <source>
        <dbReference type="Proteomes" id="UP000265419"/>
    </source>
</evidence>
<keyword evidence="1" id="KW-0805">Transcription regulation</keyword>
<name>A0A399JGW1_9MICC</name>
<dbReference type="Proteomes" id="UP000265419">
    <property type="component" value="Unassembled WGS sequence"/>
</dbReference>
<dbReference type="PANTHER" id="PTHR30154:SF54">
    <property type="entry name" value="POSSIBLE TRANSCRIPTIONAL REGULATORY PROTEIN (PROBABLY LRP_ASNC-FAMILY)"/>
    <property type="match status" value="1"/>
</dbReference>
<evidence type="ECO:0000256" key="2">
    <source>
        <dbReference type="ARBA" id="ARBA00023125"/>
    </source>
</evidence>
<dbReference type="PANTHER" id="PTHR30154">
    <property type="entry name" value="LEUCINE-RESPONSIVE REGULATORY PROTEIN"/>
    <property type="match status" value="1"/>
</dbReference>
<dbReference type="PROSITE" id="PS50956">
    <property type="entry name" value="HTH_ASNC_2"/>
    <property type="match status" value="1"/>
</dbReference>
<comment type="caution">
    <text evidence="5">The sequence shown here is derived from an EMBL/GenBank/DDBJ whole genome shotgun (WGS) entry which is preliminary data.</text>
</comment>
<dbReference type="InterPro" id="IPR036390">
    <property type="entry name" value="WH_DNA-bd_sf"/>
</dbReference>
<dbReference type="Pfam" id="PF13412">
    <property type="entry name" value="HTH_24"/>
    <property type="match status" value="1"/>
</dbReference>
<dbReference type="AlphaFoldDB" id="A0A399JGW1"/>
<evidence type="ECO:0000313" key="5">
    <source>
        <dbReference type="EMBL" id="RII43459.1"/>
    </source>
</evidence>
<sequence>MTHTSDSSGLDALDRAIINALVADARISNAALAERVGVAPSTALVRTRALVERGVIEGYHATVSLAAVGRPVQALIAVKLRAHDREEIDRFTRFVPDLPDVVEMFHVSGGTDYLLRIAVASTDALRNWVLDHLATDASVAHTETTLIFGHHPGTTGPLLPSGPDARD</sequence>
<evidence type="ECO:0000259" key="4">
    <source>
        <dbReference type="PROSITE" id="PS50956"/>
    </source>
</evidence>
<organism evidence="5 6">
    <name type="scientific">Galactobacter valiniphilus</name>
    <dbReference type="NCBI Taxonomy" id="2676122"/>
    <lineage>
        <taxon>Bacteria</taxon>
        <taxon>Bacillati</taxon>
        <taxon>Actinomycetota</taxon>
        <taxon>Actinomycetes</taxon>
        <taxon>Micrococcales</taxon>
        <taxon>Micrococcaceae</taxon>
        <taxon>Galactobacter</taxon>
    </lineage>
</organism>
<dbReference type="Gene3D" id="3.30.70.920">
    <property type="match status" value="1"/>
</dbReference>
<dbReference type="PRINTS" id="PR00033">
    <property type="entry name" value="HTHASNC"/>
</dbReference>
<evidence type="ECO:0000256" key="1">
    <source>
        <dbReference type="ARBA" id="ARBA00023015"/>
    </source>
</evidence>
<dbReference type="GO" id="GO:0043565">
    <property type="term" value="F:sequence-specific DNA binding"/>
    <property type="evidence" value="ECO:0007669"/>
    <property type="project" value="InterPro"/>
</dbReference>
<accession>A0A399JGW1</accession>
<reference evidence="5 6" key="1">
    <citation type="submission" date="2018-07" db="EMBL/GenBank/DDBJ databases">
        <title>Arthrobacter sp. nov., isolated from raw cow's milk with high bacterial count.</title>
        <authorList>
            <person name="Hahne J."/>
            <person name="Isele D."/>
            <person name="Lipski A."/>
        </authorList>
    </citation>
    <scope>NUCLEOTIDE SEQUENCE [LARGE SCALE GENOMIC DNA]</scope>
    <source>
        <strain evidence="5 6">JZ R-35</strain>
    </source>
</reference>
<dbReference type="SMART" id="SM00344">
    <property type="entry name" value="HTH_ASNC"/>
    <property type="match status" value="1"/>
</dbReference>
<dbReference type="InterPro" id="IPR000485">
    <property type="entry name" value="AsnC-type_HTH_dom"/>
</dbReference>
<gene>
    <name evidence="5" type="ORF">DWB68_02325</name>
</gene>
<protein>
    <submittedName>
        <fullName evidence="5">Lrp/AsnC family transcriptional regulator</fullName>
    </submittedName>
</protein>
<dbReference type="EMBL" id="QQXK01000003">
    <property type="protein sequence ID" value="RII43459.1"/>
    <property type="molecule type" value="Genomic_DNA"/>
</dbReference>
<keyword evidence="2" id="KW-0238">DNA-binding</keyword>
<keyword evidence="6" id="KW-1185">Reference proteome</keyword>
<dbReference type="GO" id="GO:0005829">
    <property type="term" value="C:cytosol"/>
    <property type="evidence" value="ECO:0007669"/>
    <property type="project" value="TreeGrafter"/>
</dbReference>
<dbReference type="SUPFAM" id="SSF54909">
    <property type="entry name" value="Dimeric alpha+beta barrel"/>
    <property type="match status" value="1"/>
</dbReference>
<dbReference type="InterPro" id="IPR036388">
    <property type="entry name" value="WH-like_DNA-bd_sf"/>
</dbReference>
<dbReference type="InterPro" id="IPR011008">
    <property type="entry name" value="Dimeric_a/b-barrel"/>
</dbReference>
<dbReference type="Pfam" id="PF01037">
    <property type="entry name" value="AsnC_trans_reg"/>
    <property type="match status" value="1"/>
</dbReference>
<keyword evidence="3" id="KW-0804">Transcription</keyword>
<dbReference type="RefSeq" id="WP_119423528.1">
    <property type="nucleotide sequence ID" value="NZ_QQXK01000003.1"/>
</dbReference>
<dbReference type="GO" id="GO:0043200">
    <property type="term" value="P:response to amino acid"/>
    <property type="evidence" value="ECO:0007669"/>
    <property type="project" value="TreeGrafter"/>
</dbReference>
<proteinExistence type="predicted"/>
<dbReference type="InterPro" id="IPR019887">
    <property type="entry name" value="Tscrpt_reg_AsnC/Lrp_C"/>
</dbReference>
<evidence type="ECO:0000256" key="3">
    <source>
        <dbReference type="ARBA" id="ARBA00023163"/>
    </source>
</evidence>
<feature type="domain" description="HTH asnC-type" evidence="4">
    <location>
        <begin position="10"/>
        <end position="71"/>
    </location>
</feature>